<evidence type="ECO:0000313" key="1">
    <source>
        <dbReference type="EMBL" id="TFK92324.1"/>
    </source>
</evidence>
<evidence type="ECO:0000313" key="2">
    <source>
        <dbReference type="Proteomes" id="UP000308197"/>
    </source>
</evidence>
<keyword evidence="2" id="KW-1185">Reference proteome</keyword>
<organism evidence="1 2">
    <name type="scientific">Polyporus arcularius HHB13444</name>
    <dbReference type="NCBI Taxonomy" id="1314778"/>
    <lineage>
        <taxon>Eukaryota</taxon>
        <taxon>Fungi</taxon>
        <taxon>Dikarya</taxon>
        <taxon>Basidiomycota</taxon>
        <taxon>Agaricomycotina</taxon>
        <taxon>Agaricomycetes</taxon>
        <taxon>Polyporales</taxon>
        <taxon>Polyporaceae</taxon>
        <taxon>Polyporus</taxon>
    </lineage>
</organism>
<proteinExistence type="predicted"/>
<dbReference type="Proteomes" id="UP000308197">
    <property type="component" value="Unassembled WGS sequence"/>
</dbReference>
<protein>
    <submittedName>
        <fullName evidence="1">Uncharacterized protein</fullName>
    </submittedName>
</protein>
<dbReference type="InParanoid" id="A0A5C3PR67"/>
<name>A0A5C3PR67_9APHY</name>
<dbReference type="EMBL" id="ML211001">
    <property type="protein sequence ID" value="TFK92324.1"/>
    <property type="molecule type" value="Genomic_DNA"/>
</dbReference>
<accession>A0A5C3PR67</accession>
<sequence length="163" mass="18580">MSLDVVEILKTDEDNIHDLYTRWKAAETTDKIAIGNTLMRELFVHSDAKDISVYNSFEYNLKLKKTADMNRKVLSQIKQYVLEADRAKPGSPEYASAIKRAVDLFLQHSQAENQQLRQAEKKLSDEESDKLARAFLKARRNASTAHLSPKKEFVSVKTPLPSV</sequence>
<dbReference type="PANTHER" id="PTHR35585">
    <property type="entry name" value="HHE DOMAIN PROTEIN (AFU_ORTHOLOGUE AFUA_4G00730)"/>
    <property type="match status" value="1"/>
</dbReference>
<dbReference type="AlphaFoldDB" id="A0A5C3PR67"/>
<reference evidence="1 2" key="1">
    <citation type="journal article" date="2019" name="Nat. Ecol. Evol.">
        <title>Megaphylogeny resolves global patterns of mushroom evolution.</title>
        <authorList>
            <person name="Varga T."/>
            <person name="Krizsan K."/>
            <person name="Foldi C."/>
            <person name="Dima B."/>
            <person name="Sanchez-Garcia M."/>
            <person name="Sanchez-Ramirez S."/>
            <person name="Szollosi G.J."/>
            <person name="Szarkandi J.G."/>
            <person name="Papp V."/>
            <person name="Albert L."/>
            <person name="Andreopoulos W."/>
            <person name="Angelini C."/>
            <person name="Antonin V."/>
            <person name="Barry K.W."/>
            <person name="Bougher N.L."/>
            <person name="Buchanan P."/>
            <person name="Buyck B."/>
            <person name="Bense V."/>
            <person name="Catcheside P."/>
            <person name="Chovatia M."/>
            <person name="Cooper J."/>
            <person name="Damon W."/>
            <person name="Desjardin D."/>
            <person name="Finy P."/>
            <person name="Geml J."/>
            <person name="Haridas S."/>
            <person name="Hughes K."/>
            <person name="Justo A."/>
            <person name="Karasinski D."/>
            <person name="Kautmanova I."/>
            <person name="Kiss B."/>
            <person name="Kocsube S."/>
            <person name="Kotiranta H."/>
            <person name="LaButti K.M."/>
            <person name="Lechner B.E."/>
            <person name="Liimatainen K."/>
            <person name="Lipzen A."/>
            <person name="Lukacs Z."/>
            <person name="Mihaltcheva S."/>
            <person name="Morgado L.N."/>
            <person name="Niskanen T."/>
            <person name="Noordeloos M.E."/>
            <person name="Ohm R.A."/>
            <person name="Ortiz-Santana B."/>
            <person name="Ovrebo C."/>
            <person name="Racz N."/>
            <person name="Riley R."/>
            <person name="Savchenko A."/>
            <person name="Shiryaev A."/>
            <person name="Soop K."/>
            <person name="Spirin V."/>
            <person name="Szebenyi C."/>
            <person name="Tomsovsky M."/>
            <person name="Tulloss R.E."/>
            <person name="Uehling J."/>
            <person name="Grigoriev I.V."/>
            <person name="Vagvolgyi C."/>
            <person name="Papp T."/>
            <person name="Martin F.M."/>
            <person name="Miettinen O."/>
            <person name="Hibbett D.S."/>
            <person name="Nagy L.G."/>
        </authorList>
    </citation>
    <scope>NUCLEOTIDE SEQUENCE [LARGE SCALE GENOMIC DNA]</scope>
    <source>
        <strain evidence="1 2">HHB13444</strain>
    </source>
</reference>
<gene>
    <name evidence="1" type="ORF">K466DRAFT_241769</name>
</gene>
<dbReference type="PANTHER" id="PTHR35585:SF1">
    <property type="entry name" value="HHE DOMAIN PROTEIN (AFU_ORTHOLOGUE AFUA_4G00730)"/>
    <property type="match status" value="1"/>
</dbReference>
<dbReference type="STRING" id="1314778.A0A5C3PR67"/>